<gene>
    <name evidence="2" type="ORF">ABT404_32785</name>
</gene>
<sequence length="165" mass="18091">MARLPGTEGGGEIADRVRARRGGSLHPLDRMLLHSPPVADGWNSLLGAVRERMSLPADLRELVILRIAVLNGAPYEWAAHEPEARRAGADDGQLAELRKEKPEFEGRVARVIAYTDAMTRDVHVPDPVFDALRADFDETGLAELTATVAVYNMVSRFLVALDVQP</sequence>
<dbReference type="PANTHER" id="PTHR34846">
    <property type="entry name" value="4-CARBOXYMUCONOLACTONE DECARBOXYLASE FAMILY PROTEIN (AFU_ORTHOLOGUE AFUA_6G11590)"/>
    <property type="match status" value="1"/>
</dbReference>
<protein>
    <submittedName>
        <fullName evidence="2">Carboxymuconolactone decarboxylase family protein</fullName>
    </submittedName>
</protein>
<proteinExistence type="predicted"/>
<evidence type="ECO:0000313" key="3">
    <source>
        <dbReference type="Proteomes" id="UP001474181"/>
    </source>
</evidence>
<name>A0ABV1X5C6_9ACTN</name>
<dbReference type="Gene3D" id="1.20.1290.10">
    <property type="entry name" value="AhpD-like"/>
    <property type="match status" value="1"/>
</dbReference>
<reference evidence="2 3" key="1">
    <citation type="submission" date="2024-06" db="EMBL/GenBank/DDBJ databases">
        <title>The Natural Products Discovery Center: Release of the First 8490 Sequenced Strains for Exploring Actinobacteria Biosynthetic Diversity.</title>
        <authorList>
            <person name="Kalkreuter E."/>
            <person name="Kautsar S.A."/>
            <person name="Yang D."/>
            <person name="Bader C.D."/>
            <person name="Teijaro C.N."/>
            <person name="Fluegel L."/>
            <person name="Davis C.M."/>
            <person name="Simpson J.R."/>
            <person name="Lauterbach L."/>
            <person name="Steele A.D."/>
            <person name="Gui C."/>
            <person name="Meng S."/>
            <person name="Li G."/>
            <person name="Viehrig K."/>
            <person name="Ye F."/>
            <person name="Su P."/>
            <person name="Kiefer A.F."/>
            <person name="Nichols A."/>
            <person name="Cepeda A.J."/>
            <person name="Yan W."/>
            <person name="Fan B."/>
            <person name="Jiang Y."/>
            <person name="Adhikari A."/>
            <person name="Zheng C.-J."/>
            <person name="Schuster L."/>
            <person name="Cowan T.M."/>
            <person name="Smanski M.J."/>
            <person name="Chevrette M.G."/>
            <person name="De Carvalho L.P.S."/>
            <person name="Shen B."/>
        </authorList>
    </citation>
    <scope>NUCLEOTIDE SEQUENCE [LARGE SCALE GENOMIC DNA]</scope>
    <source>
        <strain evidence="2 3">NPDC000234</strain>
    </source>
</reference>
<accession>A0ABV1X5C6</accession>
<dbReference type="RefSeq" id="WP_350786119.1">
    <property type="nucleotide sequence ID" value="NZ_JBEPEK010000308.1"/>
</dbReference>
<feature type="domain" description="Carboxymuconolactone decarboxylase-like" evidence="1">
    <location>
        <begin position="36"/>
        <end position="98"/>
    </location>
</feature>
<keyword evidence="3" id="KW-1185">Reference proteome</keyword>
<comment type="caution">
    <text evidence="2">The sequence shown here is derived from an EMBL/GenBank/DDBJ whole genome shotgun (WGS) entry which is preliminary data.</text>
</comment>
<evidence type="ECO:0000313" key="2">
    <source>
        <dbReference type="EMBL" id="MER7184193.1"/>
    </source>
</evidence>
<organism evidence="2 3">
    <name type="scientific">Streptomyces hyaluromycini</name>
    <dbReference type="NCBI Taxonomy" id="1377993"/>
    <lineage>
        <taxon>Bacteria</taxon>
        <taxon>Bacillati</taxon>
        <taxon>Actinomycetota</taxon>
        <taxon>Actinomycetes</taxon>
        <taxon>Kitasatosporales</taxon>
        <taxon>Streptomycetaceae</taxon>
        <taxon>Streptomyces</taxon>
    </lineage>
</organism>
<dbReference type="Proteomes" id="UP001474181">
    <property type="component" value="Unassembled WGS sequence"/>
</dbReference>
<dbReference type="Pfam" id="PF02627">
    <property type="entry name" value="CMD"/>
    <property type="match status" value="1"/>
</dbReference>
<dbReference type="InterPro" id="IPR029032">
    <property type="entry name" value="AhpD-like"/>
</dbReference>
<dbReference type="PANTHER" id="PTHR34846:SF11">
    <property type="entry name" value="4-CARBOXYMUCONOLACTONE DECARBOXYLASE FAMILY PROTEIN (AFU_ORTHOLOGUE AFUA_6G11590)"/>
    <property type="match status" value="1"/>
</dbReference>
<dbReference type="SUPFAM" id="SSF69118">
    <property type="entry name" value="AhpD-like"/>
    <property type="match status" value="1"/>
</dbReference>
<dbReference type="EMBL" id="JBEPEK010000308">
    <property type="protein sequence ID" value="MER7184193.1"/>
    <property type="molecule type" value="Genomic_DNA"/>
</dbReference>
<dbReference type="InterPro" id="IPR003779">
    <property type="entry name" value="CMD-like"/>
</dbReference>
<evidence type="ECO:0000259" key="1">
    <source>
        <dbReference type="Pfam" id="PF02627"/>
    </source>
</evidence>